<dbReference type="OrthoDB" id="2131470at2759"/>
<feature type="transmembrane region" description="Helical" evidence="7">
    <location>
        <begin position="313"/>
        <end position="338"/>
    </location>
</feature>
<dbReference type="InterPro" id="IPR050495">
    <property type="entry name" value="ATG22/LtaA_families"/>
</dbReference>
<feature type="transmembrane region" description="Helical" evidence="7">
    <location>
        <begin position="223"/>
        <end position="244"/>
    </location>
</feature>
<dbReference type="GO" id="GO:0012505">
    <property type="term" value="C:endomembrane system"/>
    <property type="evidence" value="ECO:0007669"/>
    <property type="project" value="UniProtKB-SubCell"/>
</dbReference>
<dbReference type="EMBL" id="MCGO01000060">
    <property type="protein sequence ID" value="ORY35196.1"/>
    <property type="molecule type" value="Genomic_DNA"/>
</dbReference>
<dbReference type="STRING" id="329046.A0A1Y2BK86"/>
<evidence type="ECO:0000256" key="5">
    <source>
        <dbReference type="ARBA" id="ARBA00022989"/>
    </source>
</evidence>
<dbReference type="Proteomes" id="UP000193642">
    <property type="component" value="Unassembled WGS sequence"/>
</dbReference>
<comment type="function">
    <text evidence="7">Vacuolar effluxer which mediate the efflux of amino acids resulting from autophagic degradation. The release of autophagic amino acids allows the maintenance of protein synthesis and viability during nitrogen starvation.</text>
</comment>
<feature type="transmembrane region" description="Helical" evidence="7">
    <location>
        <begin position="350"/>
        <end position="369"/>
    </location>
</feature>
<dbReference type="InterPro" id="IPR024671">
    <property type="entry name" value="Atg22-like"/>
</dbReference>
<keyword evidence="10" id="KW-1185">Reference proteome</keyword>
<dbReference type="Gene3D" id="1.20.1250.20">
    <property type="entry name" value="MFS general substrate transporter like domains"/>
    <property type="match status" value="1"/>
</dbReference>
<evidence type="ECO:0000313" key="10">
    <source>
        <dbReference type="Proteomes" id="UP000193642"/>
    </source>
</evidence>
<keyword evidence="3 7" id="KW-0813">Transport</keyword>
<keyword evidence="7" id="KW-0029">Amino-acid transport</keyword>
<accession>A0A1Y2BK86</accession>
<comment type="similarity">
    <text evidence="2 7">Belongs to the ATG22 family.</text>
</comment>
<dbReference type="GO" id="GO:0005774">
    <property type="term" value="C:vacuolar membrane"/>
    <property type="evidence" value="ECO:0007669"/>
    <property type="project" value="UniProtKB-SubCell"/>
</dbReference>
<feature type="transmembrane region" description="Helical" evidence="7">
    <location>
        <begin position="256"/>
        <end position="277"/>
    </location>
</feature>
<feature type="transmembrane region" description="Helical" evidence="7">
    <location>
        <begin position="158"/>
        <end position="183"/>
    </location>
</feature>
<keyword evidence="5 7" id="KW-1133">Transmembrane helix</keyword>
<dbReference type="GO" id="GO:0006914">
    <property type="term" value="P:autophagy"/>
    <property type="evidence" value="ECO:0007669"/>
    <property type="project" value="UniProtKB-KW"/>
</dbReference>
<reference evidence="9 10" key="1">
    <citation type="submission" date="2016-07" db="EMBL/GenBank/DDBJ databases">
        <title>Pervasive Adenine N6-methylation of Active Genes in Fungi.</title>
        <authorList>
            <consortium name="DOE Joint Genome Institute"/>
            <person name="Mondo S.J."/>
            <person name="Dannebaum R.O."/>
            <person name="Kuo R.C."/>
            <person name="Labutti K."/>
            <person name="Haridas S."/>
            <person name="Kuo A."/>
            <person name="Salamov A."/>
            <person name="Ahrendt S.R."/>
            <person name="Lipzen A."/>
            <person name="Sullivan W."/>
            <person name="Andreopoulos W.B."/>
            <person name="Clum A."/>
            <person name="Lindquist E."/>
            <person name="Daum C."/>
            <person name="Ramamoorthy G.K."/>
            <person name="Gryganskyi A."/>
            <person name="Culley D."/>
            <person name="Magnuson J.K."/>
            <person name="James T.Y."/>
            <person name="O'Malley M.A."/>
            <person name="Stajich J.E."/>
            <person name="Spatafora J.W."/>
            <person name="Visel A."/>
            <person name="Grigoriev I.V."/>
        </authorList>
    </citation>
    <scope>NUCLEOTIDE SEQUENCE [LARGE SCALE GENOMIC DNA]</scope>
    <source>
        <strain evidence="9 10">JEL800</strain>
    </source>
</reference>
<evidence type="ECO:0000256" key="8">
    <source>
        <dbReference type="SAM" id="MobiDB-lite"/>
    </source>
</evidence>
<evidence type="ECO:0000256" key="7">
    <source>
        <dbReference type="RuleBase" id="RU363073"/>
    </source>
</evidence>
<organism evidence="9 10">
    <name type="scientific">Rhizoclosmatium globosum</name>
    <dbReference type="NCBI Taxonomy" id="329046"/>
    <lineage>
        <taxon>Eukaryota</taxon>
        <taxon>Fungi</taxon>
        <taxon>Fungi incertae sedis</taxon>
        <taxon>Chytridiomycota</taxon>
        <taxon>Chytridiomycota incertae sedis</taxon>
        <taxon>Chytridiomycetes</taxon>
        <taxon>Chytridiales</taxon>
        <taxon>Chytriomycetaceae</taxon>
        <taxon>Rhizoclosmatium</taxon>
    </lineage>
</organism>
<evidence type="ECO:0000256" key="3">
    <source>
        <dbReference type="ARBA" id="ARBA00022448"/>
    </source>
</evidence>
<comment type="caution">
    <text evidence="9">The sequence shown here is derived from an EMBL/GenBank/DDBJ whole genome shotgun (WGS) entry which is preliminary data.</text>
</comment>
<dbReference type="Pfam" id="PF11700">
    <property type="entry name" value="ATG22"/>
    <property type="match status" value="1"/>
</dbReference>
<feature type="transmembrane region" description="Helical" evidence="7">
    <location>
        <begin position="481"/>
        <end position="498"/>
    </location>
</feature>
<protein>
    <recommendedName>
        <fullName evidence="7">Autophagy-related protein</fullName>
    </recommendedName>
</protein>
<keyword evidence="6 7" id="KW-0472">Membrane</keyword>
<dbReference type="AlphaFoldDB" id="A0A1Y2BK86"/>
<comment type="subcellular location">
    <subcellularLocation>
        <location evidence="1">Endomembrane system</location>
        <topology evidence="1">Multi-pass membrane protein</topology>
    </subcellularLocation>
    <subcellularLocation>
        <location evidence="7">Vacuole membrane</location>
        <topology evidence="7">Multi-pass membrane protein</topology>
    </subcellularLocation>
</comment>
<keyword evidence="4 7" id="KW-0812">Transmembrane</keyword>
<feature type="transmembrane region" description="Helical" evidence="7">
    <location>
        <begin position="381"/>
        <end position="402"/>
    </location>
</feature>
<proteinExistence type="inferred from homology"/>
<dbReference type="PANTHER" id="PTHR23519">
    <property type="entry name" value="AUTOPHAGY-RELATED PROTEIN 22"/>
    <property type="match status" value="1"/>
</dbReference>
<keyword evidence="7" id="KW-0072">Autophagy</keyword>
<feature type="region of interest" description="Disordered" evidence="8">
    <location>
        <begin position="1"/>
        <end position="20"/>
    </location>
</feature>
<feature type="transmembrane region" description="Helical" evidence="7">
    <location>
        <begin position="99"/>
        <end position="121"/>
    </location>
</feature>
<sequence length="532" mass="59650">MAIDKTIGGGQPVEDDDYNPDAVADPTKYMRTVAVVSLYELWSYYLFYNGDNGGGPNGQFASLVPAMINKHANANWIAYNATLKPEDAYPEDAPVIPQVAFSLLQTALTQFFAAVVLITLGGLGDYKLYGRTFLFWSTVVSIALHFAFVFINVNSGQWILAVILLMICQISYQMTLSFFFAAFPRLARHMPTVYEKIDAGCTVREVEEEIAIQRGRISMISTYWSNIGWAVPLLIFTGVIFALNPDPDANQVDFTFNANALLFGIYWLVFAIPYFILDKKRPGPDIPEGVNVYTQGIVQAREALKLAKYLPQAWWYIVGYFLFVDGLNSSGVIMGNYIQPNFINFNVLKSNLFSLGQALASMLGCLVFWKAQIWFKLETKTMLQISNILMMLTYAWGIIGLFSKTVGYRSYPEFWVYNLGAGFWGAPFWALMNTYLAELIPTKKAYLFFGLFGIMTKCSAFVGPLVNFIITSVSRAQDADYIGFVPCTILSLIGFIIMQRTDPVKGRLDVIAYEQKEAEFEAQQKAQKATSA</sequence>
<evidence type="ECO:0000256" key="1">
    <source>
        <dbReference type="ARBA" id="ARBA00004127"/>
    </source>
</evidence>
<evidence type="ECO:0000256" key="2">
    <source>
        <dbReference type="ARBA" id="ARBA00006978"/>
    </source>
</evidence>
<evidence type="ECO:0000256" key="6">
    <source>
        <dbReference type="ARBA" id="ARBA00023136"/>
    </source>
</evidence>
<dbReference type="SUPFAM" id="SSF103473">
    <property type="entry name" value="MFS general substrate transporter"/>
    <property type="match status" value="1"/>
</dbReference>
<feature type="transmembrane region" description="Helical" evidence="7">
    <location>
        <begin position="133"/>
        <end position="152"/>
    </location>
</feature>
<name>A0A1Y2BK86_9FUNG</name>
<dbReference type="GO" id="GO:0006865">
    <property type="term" value="P:amino acid transport"/>
    <property type="evidence" value="ECO:0007669"/>
    <property type="project" value="UniProtKB-KW"/>
</dbReference>
<evidence type="ECO:0000313" key="9">
    <source>
        <dbReference type="EMBL" id="ORY35196.1"/>
    </source>
</evidence>
<keyword evidence="7" id="KW-0926">Vacuole</keyword>
<dbReference type="InterPro" id="IPR036259">
    <property type="entry name" value="MFS_trans_sf"/>
</dbReference>
<feature type="transmembrane region" description="Helical" evidence="7">
    <location>
        <begin position="445"/>
        <end position="469"/>
    </location>
</feature>
<gene>
    <name evidence="9" type="ORF">BCR33DRAFT_722545</name>
</gene>
<dbReference type="PANTHER" id="PTHR23519:SF1">
    <property type="entry name" value="AUTOPHAGY-RELATED PROTEIN 22"/>
    <property type="match status" value="1"/>
</dbReference>
<evidence type="ECO:0000256" key="4">
    <source>
        <dbReference type="ARBA" id="ARBA00022692"/>
    </source>
</evidence>
<feature type="transmembrane region" description="Helical" evidence="7">
    <location>
        <begin position="414"/>
        <end position="433"/>
    </location>
</feature>